<name>A0AAU2JK07_9ACTN</name>
<dbReference type="GO" id="GO:0003824">
    <property type="term" value="F:catalytic activity"/>
    <property type="evidence" value="ECO:0007669"/>
    <property type="project" value="InterPro"/>
</dbReference>
<dbReference type="AlphaFoldDB" id="A0AAU2JK07"/>
<dbReference type="PANTHER" id="PTHR45527:SF1">
    <property type="entry name" value="FATTY ACID SYNTHASE"/>
    <property type="match status" value="1"/>
</dbReference>
<protein>
    <submittedName>
        <fullName evidence="3">Condensation domain-containing protein</fullName>
    </submittedName>
</protein>
<evidence type="ECO:0000259" key="2">
    <source>
        <dbReference type="Pfam" id="PF00668"/>
    </source>
</evidence>
<gene>
    <name evidence="3" type="ORF">OG327_00130</name>
</gene>
<dbReference type="Pfam" id="PF00668">
    <property type="entry name" value="Condensation"/>
    <property type="match status" value="1"/>
</dbReference>
<feature type="region of interest" description="Disordered" evidence="1">
    <location>
        <begin position="204"/>
        <end position="224"/>
    </location>
</feature>
<feature type="compositionally biased region" description="Low complexity" evidence="1">
    <location>
        <begin position="207"/>
        <end position="222"/>
    </location>
</feature>
<sequence length="450" mass="46890">MPRTDPAAAAGTAGLTAAQAHILAAQTADPSYAGHNVGQYIELLGPLDTAVLDEAVRRTLDEAPWLRSRPAAGGGLPRLDTSGAADPVAAAIELVRGQLACPPRTGLLASPAGTGLAPDLTGAVLVTAGPEHHLLVQYFHLLAVDGYGVALLSRRIAEVYTALAHGRRPGPTPFAPVSVLVEADRAYTGSAAQAADRRYWTGRYADRPAPASPAGRSAPAGDTARRHTVRLDAERSAAVHAAARSARVTWAEVVLATTAVRVTASTGAREAVLALYATARTVPETLRVPGTAVNVLPVRLPVRGADTFRGLLRAAAGELTLLRRHQRFRGEELARELWPEYGGGRVPGPLVNLRPFETELDFGGTPGRIVSLASGPVDDLSVAASTGPDGRLRLDFDANAALYEETEPARFAARFTDTLTALCGAPDLPVASLAEPDPGTGIRTGGLAHR</sequence>
<feature type="region of interest" description="Disordered" evidence="1">
    <location>
        <begin position="430"/>
        <end position="450"/>
    </location>
</feature>
<dbReference type="InterPro" id="IPR023213">
    <property type="entry name" value="CAT-like_dom_sf"/>
</dbReference>
<accession>A0AAU2JK07</accession>
<organism evidence="3">
    <name type="scientific">Streptomyces sp. NBC_00049</name>
    <dbReference type="NCBI Taxonomy" id="2903617"/>
    <lineage>
        <taxon>Bacteria</taxon>
        <taxon>Bacillati</taxon>
        <taxon>Actinomycetota</taxon>
        <taxon>Actinomycetes</taxon>
        <taxon>Kitasatosporales</taxon>
        <taxon>Streptomycetaceae</taxon>
        <taxon>Streptomyces</taxon>
    </lineage>
</organism>
<dbReference type="GO" id="GO:0031177">
    <property type="term" value="F:phosphopantetheine binding"/>
    <property type="evidence" value="ECO:0007669"/>
    <property type="project" value="TreeGrafter"/>
</dbReference>
<dbReference type="GO" id="GO:0008610">
    <property type="term" value="P:lipid biosynthetic process"/>
    <property type="evidence" value="ECO:0007669"/>
    <property type="project" value="UniProtKB-ARBA"/>
</dbReference>
<proteinExistence type="predicted"/>
<dbReference type="GO" id="GO:0005737">
    <property type="term" value="C:cytoplasm"/>
    <property type="evidence" value="ECO:0007669"/>
    <property type="project" value="TreeGrafter"/>
</dbReference>
<dbReference type="PANTHER" id="PTHR45527">
    <property type="entry name" value="NONRIBOSOMAL PEPTIDE SYNTHETASE"/>
    <property type="match status" value="1"/>
</dbReference>
<dbReference type="GO" id="GO:0044550">
    <property type="term" value="P:secondary metabolite biosynthetic process"/>
    <property type="evidence" value="ECO:0007669"/>
    <property type="project" value="TreeGrafter"/>
</dbReference>
<dbReference type="Gene3D" id="3.30.559.30">
    <property type="entry name" value="Nonribosomal peptide synthetase, condensation domain"/>
    <property type="match status" value="1"/>
</dbReference>
<evidence type="ECO:0000313" key="3">
    <source>
        <dbReference type="EMBL" id="WTU71864.1"/>
    </source>
</evidence>
<evidence type="ECO:0000256" key="1">
    <source>
        <dbReference type="SAM" id="MobiDB-lite"/>
    </source>
</evidence>
<dbReference type="InterPro" id="IPR001242">
    <property type="entry name" value="Condensation_dom"/>
</dbReference>
<dbReference type="Gene3D" id="3.30.559.10">
    <property type="entry name" value="Chloramphenicol acetyltransferase-like domain"/>
    <property type="match status" value="1"/>
</dbReference>
<reference evidence="3" key="1">
    <citation type="submission" date="2022-10" db="EMBL/GenBank/DDBJ databases">
        <title>The complete genomes of actinobacterial strains from the NBC collection.</title>
        <authorList>
            <person name="Joergensen T.S."/>
            <person name="Alvarez Arevalo M."/>
            <person name="Sterndorff E.B."/>
            <person name="Faurdal D."/>
            <person name="Vuksanovic O."/>
            <person name="Mourched A.-S."/>
            <person name="Charusanti P."/>
            <person name="Shaw S."/>
            <person name="Blin K."/>
            <person name="Weber T."/>
        </authorList>
    </citation>
    <scope>NUCLEOTIDE SEQUENCE</scope>
    <source>
        <strain evidence="3">NBC_00049</strain>
    </source>
</reference>
<dbReference type="SUPFAM" id="SSF52777">
    <property type="entry name" value="CoA-dependent acyltransferases"/>
    <property type="match status" value="2"/>
</dbReference>
<dbReference type="EMBL" id="CP108264">
    <property type="protein sequence ID" value="WTU71864.1"/>
    <property type="molecule type" value="Genomic_DNA"/>
</dbReference>
<feature type="domain" description="Condensation" evidence="2">
    <location>
        <begin position="123"/>
        <end position="433"/>
    </location>
</feature>
<dbReference type="GO" id="GO:0043041">
    <property type="term" value="P:amino acid activation for nonribosomal peptide biosynthetic process"/>
    <property type="evidence" value="ECO:0007669"/>
    <property type="project" value="TreeGrafter"/>
</dbReference>